<feature type="region of interest" description="Disordered" evidence="1">
    <location>
        <begin position="1"/>
        <end position="26"/>
    </location>
</feature>
<keyword evidence="3" id="KW-1185">Reference proteome</keyword>
<evidence type="ECO:0000256" key="1">
    <source>
        <dbReference type="SAM" id="MobiDB-lite"/>
    </source>
</evidence>
<dbReference type="EMBL" id="PGCJ01001021">
    <property type="protein sequence ID" value="PLW11404.1"/>
    <property type="molecule type" value="Genomic_DNA"/>
</dbReference>
<organism evidence="2 3">
    <name type="scientific">Puccinia coronata f. sp. avenae</name>
    <dbReference type="NCBI Taxonomy" id="200324"/>
    <lineage>
        <taxon>Eukaryota</taxon>
        <taxon>Fungi</taxon>
        <taxon>Dikarya</taxon>
        <taxon>Basidiomycota</taxon>
        <taxon>Pucciniomycotina</taxon>
        <taxon>Pucciniomycetes</taxon>
        <taxon>Pucciniales</taxon>
        <taxon>Pucciniaceae</taxon>
        <taxon>Puccinia</taxon>
    </lineage>
</organism>
<proteinExistence type="predicted"/>
<accession>A0A2N5SDW9</accession>
<protein>
    <submittedName>
        <fullName evidence="2">Uncharacterized protein</fullName>
    </submittedName>
</protein>
<evidence type="ECO:0000313" key="2">
    <source>
        <dbReference type="EMBL" id="PLW11404.1"/>
    </source>
</evidence>
<dbReference type="AlphaFoldDB" id="A0A2N5SDW9"/>
<sequence length="114" mass="12438">MRPSDSNSGARHRVNRSLIQTQRPGRLATEFESVSDSLGGAHPSLNRMAASNINSDAAIRARFSGSAVHSIGETCLSPQSHRLPKHGLLDSILLSPRKKSSVYRLKFYRGGLQI</sequence>
<reference evidence="2 3" key="1">
    <citation type="submission" date="2017-11" db="EMBL/GenBank/DDBJ databases">
        <title>De novo assembly and phasing of dikaryotic genomes from two isolates of Puccinia coronata f. sp. avenae, the causal agent of oat crown rust.</title>
        <authorList>
            <person name="Miller M.E."/>
            <person name="Zhang Y."/>
            <person name="Omidvar V."/>
            <person name="Sperschneider J."/>
            <person name="Schwessinger B."/>
            <person name="Raley C."/>
            <person name="Palmer J.M."/>
            <person name="Garnica D."/>
            <person name="Upadhyaya N."/>
            <person name="Rathjen J."/>
            <person name="Taylor J.M."/>
            <person name="Park R.F."/>
            <person name="Dodds P.N."/>
            <person name="Hirsch C.D."/>
            <person name="Kianian S.F."/>
            <person name="Figueroa M."/>
        </authorList>
    </citation>
    <scope>NUCLEOTIDE SEQUENCE [LARGE SCALE GENOMIC DNA]</scope>
    <source>
        <strain evidence="2">12NC29</strain>
    </source>
</reference>
<evidence type="ECO:0000313" key="3">
    <source>
        <dbReference type="Proteomes" id="UP000235388"/>
    </source>
</evidence>
<gene>
    <name evidence="2" type="ORF">PCANC_21716</name>
</gene>
<comment type="caution">
    <text evidence="2">The sequence shown here is derived from an EMBL/GenBank/DDBJ whole genome shotgun (WGS) entry which is preliminary data.</text>
</comment>
<dbReference type="Proteomes" id="UP000235388">
    <property type="component" value="Unassembled WGS sequence"/>
</dbReference>
<name>A0A2N5SDW9_9BASI</name>